<dbReference type="InterPro" id="IPR022139">
    <property type="entry name" value="Fam-L/Fam-M-like_plasmodium"/>
</dbReference>
<dbReference type="AlphaFoldDB" id="A0A1A8WTL5"/>
<protein>
    <recommendedName>
        <fullName evidence="4">Fam-l protein</fullName>
    </recommendedName>
</protein>
<organism evidence="2 3">
    <name type="scientific">Plasmodium malariae</name>
    <dbReference type="NCBI Taxonomy" id="5858"/>
    <lineage>
        <taxon>Eukaryota</taxon>
        <taxon>Sar</taxon>
        <taxon>Alveolata</taxon>
        <taxon>Apicomplexa</taxon>
        <taxon>Aconoidasida</taxon>
        <taxon>Haemosporida</taxon>
        <taxon>Plasmodiidae</taxon>
        <taxon>Plasmodium</taxon>
        <taxon>Plasmodium (Plasmodium)</taxon>
    </lineage>
</organism>
<keyword evidence="1" id="KW-1133">Transmembrane helix</keyword>
<dbReference type="EMBL" id="FLQW01003429">
    <property type="protein sequence ID" value="SBS95673.1"/>
    <property type="molecule type" value="Genomic_DNA"/>
</dbReference>
<dbReference type="Pfam" id="PF12420">
    <property type="entry name" value="DUF3671"/>
    <property type="match status" value="1"/>
</dbReference>
<accession>A0A1A8WTL5</accession>
<evidence type="ECO:0000313" key="3">
    <source>
        <dbReference type="Proteomes" id="UP000078597"/>
    </source>
</evidence>
<gene>
    <name evidence="2" type="ORF">PMALA_048280</name>
</gene>
<keyword evidence="1" id="KW-0812">Transmembrane</keyword>
<reference evidence="3" key="1">
    <citation type="submission" date="2016-05" db="EMBL/GenBank/DDBJ databases">
        <authorList>
            <person name="Naeem Raeece"/>
        </authorList>
    </citation>
    <scope>NUCLEOTIDE SEQUENCE [LARGE SCALE GENOMIC DNA]</scope>
</reference>
<feature type="transmembrane region" description="Helical" evidence="1">
    <location>
        <begin position="213"/>
        <end position="243"/>
    </location>
</feature>
<dbReference type="Proteomes" id="UP000078597">
    <property type="component" value="Unassembled WGS sequence"/>
</dbReference>
<evidence type="ECO:0000256" key="1">
    <source>
        <dbReference type="SAM" id="Phobius"/>
    </source>
</evidence>
<keyword evidence="1" id="KW-0472">Membrane</keyword>
<sequence>MYRTNNKSLVKCYNNHRKLYTSSYSSLEKYKADEVSNIVCLKEGIPNGVNNKKDLSYNEKVDECRKKQSKRSSLRNERGHKKNMKNKSCIFETKKYSHLEKKIFKELDYVDFLKNSRTISEKTYYKIIRKKYGLRLGLPFIIILLLSTSLIFDFGGFGIIGALIKILNTIATGWLTTLHNILKTSFLSSFLKSVDRIQKATSSKRASTVVPDYFYVTGFFGIFIYLIPFIVLGITIILSIVYYHRKVKKYQKIKFRKR</sequence>
<evidence type="ECO:0000313" key="2">
    <source>
        <dbReference type="EMBL" id="SBS95673.1"/>
    </source>
</evidence>
<name>A0A1A8WTL5_PLAMA</name>
<proteinExistence type="predicted"/>
<feature type="transmembrane region" description="Helical" evidence="1">
    <location>
        <begin position="136"/>
        <end position="164"/>
    </location>
</feature>
<dbReference type="VEuPathDB" id="PlasmoDB:PmUG01_00023900"/>
<evidence type="ECO:0008006" key="4">
    <source>
        <dbReference type="Google" id="ProtNLM"/>
    </source>
</evidence>